<dbReference type="InterPro" id="IPR044016">
    <property type="entry name" value="Big_13"/>
</dbReference>
<keyword evidence="2" id="KW-0812">Transmembrane</keyword>
<evidence type="ECO:0000256" key="1">
    <source>
        <dbReference type="SAM" id="MobiDB-lite"/>
    </source>
</evidence>
<dbReference type="InterPro" id="IPR008963">
    <property type="entry name" value="Purple_acid_Pase-like_N"/>
</dbReference>
<feature type="domain" description="Fibronectin type-III" evidence="3">
    <location>
        <begin position="42"/>
        <end position="140"/>
    </location>
</feature>
<dbReference type="SMART" id="SM00060">
    <property type="entry name" value="FN3"/>
    <property type="match status" value="1"/>
</dbReference>
<dbReference type="AlphaFoldDB" id="A0A1G1VU05"/>
<dbReference type="GO" id="GO:0046872">
    <property type="term" value="F:metal ion binding"/>
    <property type="evidence" value="ECO:0007669"/>
    <property type="project" value="InterPro"/>
</dbReference>
<evidence type="ECO:0000313" key="5">
    <source>
        <dbReference type="Proteomes" id="UP000179233"/>
    </source>
</evidence>
<feature type="compositionally biased region" description="Low complexity" evidence="1">
    <location>
        <begin position="399"/>
        <end position="420"/>
    </location>
</feature>
<dbReference type="Proteomes" id="UP000179233">
    <property type="component" value="Unassembled WGS sequence"/>
</dbReference>
<dbReference type="InterPro" id="IPR003961">
    <property type="entry name" value="FN3_dom"/>
</dbReference>
<organism evidence="4 5">
    <name type="scientific">Candidatus Chisholmbacteria bacterium RIFCSPHIGHO2_01_FULL_52_32</name>
    <dbReference type="NCBI Taxonomy" id="1797591"/>
    <lineage>
        <taxon>Bacteria</taxon>
        <taxon>Candidatus Chisholmiibacteriota</taxon>
    </lineage>
</organism>
<dbReference type="SUPFAM" id="SSF49363">
    <property type="entry name" value="Purple acid phosphatase, N-terminal domain"/>
    <property type="match status" value="1"/>
</dbReference>
<dbReference type="Gene3D" id="2.60.40.10">
    <property type="entry name" value="Immunoglobulins"/>
    <property type="match status" value="1"/>
</dbReference>
<gene>
    <name evidence="4" type="ORF">A2786_05350</name>
</gene>
<dbReference type="InterPro" id="IPR013783">
    <property type="entry name" value="Ig-like_fold"/>
</dbReference>
<feature type="region of interest" description="Disordered" evidence="1">
    <location>
        <begin position="399"/>
        <end position="437"/>
    </location>
</feature>
<sequence length="471" mass="49192">MLKKRIPTILGILLLLVGITAGVYLVELGPQSLTTRAGPEYTPSHVAITNITDHSFTVSWLTETLSLGFVRYGTSGTALDLSALDDRTESEESDQTFITHHATVENLSPNTTYYFEIISGTGTTSFTNNGEPYTATTASTFSPSVSADTAYGAVYFPDLSPAEGALVYVTLEGGSPLSSLVASTGTWGVPLSSMRTADLASTIQYDPSETTLTIRVVGSDGTEVAVTTTTGSDTPVDDIVLSKMSEEVAEIQEDATSSATTSQFSLTPLADLPETEGNSVTVVDPSEGEAINTQLPEFHGSGPAGSSITVIVESEQPLQATVQVDALGQWSWSPSVPLDPGEHQLTIRWLDQSGIVRSISRSFVVYAQGESSLPAFESTPSATATPTPVELAAITPTPIPTARPTTSPQPTVPPTITVTPTPSPRPSPTPEATTPALPVPGSGAFSVILILSGLSLTVSGALLLSRKSFLL</sequence>
<evidence type="ECO:0000313" key="4">
    <source>
        <dbReference type="EMBL" id="OGY18886.1"/>
    </source>
</evidence>
<proteinExistence type="predicted"/>
<feature type="transmembrane region" description="Helical" evidence="2">
    <location>
        <begin position="443"/>
        <end position="464"/>
    </location>
</feature>
<evidence type="ECO:0000256" key="2">
    <source>
        <dbReference type="SAM" id="Phobius"/>
    </source>
</evidence>
<dbReference type="Gene3D" id="2.60.40.380">
    <property type="entry name" value="Purple acid phosphatase-like, N-terminal"/>
    <property type="match status" value="1"/>
</dbReference>
<evidence type="ECO:0000259" key="3">
    <source>
        <dbReference type="PROSITE" id="PS50853"/>
    </source>
</evidence>
<dbReference type="CDD" id="cd00063">
    <property type="entry name" value="FN3"/>
    <property type="match status" value="1"/>
</dbReference>
<dbReference type="Pfam" id="PF16656">
    <property type="entry name" value="Pur_ac_phosph_N"/>
    <property type="match status" value="1"/>
</dbReference>
<dbReference type="InterPro" id="IPR015914">
    <property type="entry name" value="PAPs_N"/>
</dbReference>
<keyword evidence="2" id="KW-0472">Membrane</keyword>
<keyword evidence="2" id="KW-1133">Transmembrane helix</keyword>
<accession>A0A1G1VU05</accession>
<comment type="caution">
    <text evidence="4">The sequence shown here is derived from an EMBL/GenBank/DDBJ whole genome shotgun (WGS) entry which is preliminary data.</text>
</comment>
<dbReference type="EMBL" id="MHCJ01000003">
    <property type="protein sequence ID" value="OGY18886.1"/>
    <property type="molecule type" value="Genomic_DNA"/>
</dbReference>
<reference evidence="4 5" key="1">
    <citation type="journal article" date="2016" name="Nat. Commun.">
        <title>Thousands of microbial genomes shed light on interconnected biogeochemical processes in an aquifer system.</title>
        <authorList>
            <person name="Anantharaman K."/>
            <person name="Brown C.T."/>
            <person name="Hug L.A."/>
            <person name="Sharon I."/>
            <person name="Castelle C.J."/>
            <person name="Probst A.J."/>
            <person name="Thomas B.C."/>
            <person name="Singh A."/>
            <person name="Wilkins M.J."/>
            <person name="Karaoz U."/>
            <person name="Brodie E.L."/>
            <person name="Williams K.H."/>
            <person name="Hubbard S.S."/>
            <person name="Banfield J.F."/>
        </authorList>
    </citation>
    <scope>NUCLEOTIDE SEQUENCE [LARGE SCALE GENOMIC DNA]</scope>
</reference>
<dbReference type="PROSITE" id="PS50853">
    <property type="entry name" value="FN3"/>
    <property type="match status" value="1"/>
</dbReference>
<name>A0A1G1VU05_9BACT</name>
<dbReference type="GO" id="GO:0003993">
    <property type="term" value="F:acid phosphatase activity"/>
    <property type="evidence" value="ECO:0007669"/>
    <property type="project" value="InterPro"/>
</dbReference>
<protein>
    <recommendedName>
        <fullName evidence="3">Fibronectin type-III domain-containing protein</fullName>
    </recommendedName>
</protein>
<dbReference type="Pfam" id="PF19077">
    <property type="entry name" value="Big_13"/>
    <property type="match status" value="1"/>
</dbReference>